<dbReference type="Gene3D" id="3.40.50.1860">
    <property type="match status" value="2"/>
</dbReference>
<dbReference type="NCBIfam" id="TIGR00035">
    <property type="entry name" value="asp_race"/>
    <property type="match status" value="1"/>
</dbReference>
<dbReference type="PROSITE" id="PS00923">
    <property type="entry name" value="ASP_GLU_RACEMASE_1"/>
    <property type="match status" value="1"/>
</dbReference>
<keyword evidence="4" id="KW-1185">Reference proteome</keyword>
<dbReference type="Proteomes" id="UP000377798">
    <property type="component" value="Unassembled WGS sequence"/>
</dbReference>
<proteinExistence type="inferred from homology"/>
<evidence type="ECO:0000313" key="3">
    <source>
        <dbReference type="EMBL" id="VFB17384.1"/>
    </source>
</evidence>
<dbReference type="EMBL" id="CAACYI010000001">
    <property type="protein sequence ID" value="VFB17384.1"/>
    <property type="molecule type" value="Genomic_DNA"/>
</dbReference>
<dbReference type="PANTHER" id="PTHR21198">
    <property type="entry name" value="GLUTAMATE RACEMASE"/>
    <property type="match status" value="1"/>
</dbReference>
<evidence type="ECO:0000313" key="4">
    <source>
        <dbReference type="Proteomes" id="UP000377798"/>
    </source>
</evidence>
<dbReference type="Pfam" id="PF01177">
    <property type="entry name" value="Asp_Glu_race"/>
    <property type="match status" value="1"/>
</dbReference>
<dbReference type="SUPFAM" id="SSF53681">
    <property type="entry name" value="Aspartate/glutamate racemase"/>
    <property type="match status" value="2"/>
</dbReference>
<protein>
    <submittedName>
        <fullName evidence="3">Aspartate racemase</fullName>
        <ecNumber evidence="3">5.1.1.13</ecNumber>
    </submittedName>
</protein>
<dbReference type="InterPro" id="IPR015942">
    <property type="entry name" value="Asp/Glu/hydantoin_racemase"/>
</dbReference>
<comment type="caution">
    <text evidence="3">The sequence shown here is derived from an EMBL/GenBank/DDBJ whole genome shotgun (WGS) entry which is preliminary data.</text>
</comment>
<gene>
    <name evidence="3" type="ORF">NCTC13150_01977</name>
</gene>
<dbReference type="AlphaFoldDB" id="A0A8H2QZ41"/>
<name>A0A8H2QZ41_9FIRM</name>
<dbReference type="InterPro" id="IPR004380">
    <property type="entry name" value="Asp_race"/>
</dbReference>
<dbReference type="GO" id="GO:0047689">
    <property type="term" value="F:aspartate racemase activity"/>
    <property type="evidence" value="ECO:0007669"/>
    <property type="project" value="UniProtKB-EC"/>
</dbReference>
<organism evidence="3 4">
    <name type="scientific">Urinicoccus massiliensis</name>
    <dbReference type="NCBI Taxonomy" id="1723382"/>
    <lineage>
        <taxon>Bacteria</taxon>
        <taxon>Bacillati</taxon>
        <taxon>Bacillota</taxon>
        <taxon>Tissierellia</taxon>
        <taxon>Tissierellales</taxon>
        <taxon>Peptoniphilaceae</taxon>
        <taxon>Urinicoccus</taxon>
    </lineage>
</organism>
<comment type="similarity">
    <text evidence="1">Belongs to the aspartate/glutamate racemases family.</text>
</comment>
<dbReference type="PANTHER" id="PTHR21198:SF7">
    <property type="entry name" value="ASPARTATE-GLUTAMATE RACEMASE FAMILY"/>
    <property type="match status" value="1"/>
</dbReference>
<reference evidence="3 4" key="1">
    <citation type="submission" date="2019-02" db="EMBL/GenBank/DDBJ databases">
        <authorList>
            <consortium name="Pathogen Informatics"/>
        </authorList>
    </citation>
    <scope>NUCLEOTIDE SEQUENCE [LARGE SCALE GENOMIC DNA]</scope>
    <source>
        <strain evidence="3 4">3012STDY7089603</strain>
    </source>
</reference>
<evidence type="ECO:0000256" key="2">
    <source>
        <dbReference type="ARBA" id="ARBA00023235"/>
    </source>
</evidence>
<dbReference type="InterPro" id="IPR018187">
    <property type="entry name" value="Asp/Glu_racemase_AS_1"/>
</dbReference>
<evidence type="ECO:0000256" key="1">
    <source>
        <dbReference type="ARBA" id="ARBA00007847"/>
    </source>
</evidence>
<dbReference type="InterPro" id="IPR001920">
    <property type="entry name" value="Asp/Glu_race"/>
</dbReference>
<keyword evidence="2 3" id="KW-0413">Isomerase</keyword>
<dbReference type="RefSeq" id="WP_131749924.1">
    <property type="nucleotide sequence ID" value="NZ_CAACYI010000001.1"/>
</dbReference>
<accession>A0A8H2QZ41</accession>
<dbReference type="EC" id="5.1.1.13" evidence="3"/>
<sequence>MKTIGILGGMGPLATVDLFEKIVLATKAEKDQDHIPILIDNKPQIADRTQAILDQGPSPYPDLLAGAKALEKMGAGLLVIACNTSHYYYQDLTREVGIPILHMQKIAAKKIAQGPYKKPAILATKGALEVGLYQKALDQEGLDYLLPNPDQENIIQDLIYRAIKSKDFSYPQEGIQGVFQDLKDQGADSFILGCTELPLAKKIFHWQETCIDPSLELAKEAIIQAGGQLDGNVETL</sequence>